<dbReference type="Proteomes" id="UP000007460">
    <property type="component" value="Chromosome"/>
</dbReference>
<dbReference type="OrthoDB" id="7028171at2"/>
<feature type="transmembrane region" description="Helical" evidence="8">
    <location>
        <begin position="74"/>
        <end position="93"/>
    </location>
</feature>
<feature type="transmembrane region" description="Helical" evidence="8">
    <location>
        <begin position="138"/>
        <end position="157"/>
    </location>
</feature>
<dbReference type="PANTHER" id="PTHR30269">
    <property type="entry name" value="TRANSMEMBRANE PROTEIN YFCA"/>
    <property type="match status" value="1"/>
</dbReference>
<dbReference type="AlphaFoldDB" id="D5BRE0"/>
<keyword evidence="10" id="KW-1185">Reference proteome</keyword>
<feature type="transmembrane region" description="Helical" evidence="8">
    <location>
        <begin position="6"/>
        <end position="22"/>
    </location>
</feature>
<reference evidence="9 10" key="1">
    <citation type="journal article" date="2010" name="J. Bacteriol.">
        <title>Complete genome sequence of "Candidatus Puniceispirillum marinum" IMCC1322, a representative of the SAR116 clade in the Alphaproteobacteria.</title>
        <authorList>
            <person name="Oh H.M."/>
            <person name="Kwon K.K."/>
            <person name="Kang I."/>
            <person name="Kang S.G."/>
            <person name="Lee J.H."/>
            <person name="Kim S.J."/>
            <person name="Cho J.C."/>
        </authorList>
    </citation>
    <scope>NUCLEOTIDE SEQUENCE [LARGE SCALE GENOMIC DNA]</scope>
    <source>
        <strain evidence="9 10">IMCC1322</strain>
    </source>
</reference>
<organism evidence="9 10">
    <name type="scientific">Puniceispirillum marinum (strain IMCC1322)</name>
    <dbReference type="NCBI Taxonomy" id="488538"/>
    <lineage>
        <taxon>Bacteria</taxon>
        <taxon>Pseudomonadati</taxon>
        <taxon>Pseudomonadota</taxon>
        <taxon>Alphaproteobacteria</taxon>
        <taxon>Candidatus Puniceispirillales</taxon>
        <taxon>Candidatus Puniceispirillaceae</taxon>
        <taxon>Candidatus Puniceispirillum</taxon>
    </lineage>
</organism>
<keyword evidence="7 8" id="KW-0472">Membrane</keyword>
<dbReference type="InterPro" id="IPR002781">
    <property type="entry name" value="TM_pro_TauE-like"/>
</dbReference>
<proteinExistence type="inferred from homology"/>
<evidence type="ECO:0000256" key="4">
    <source>
        <dbReference type="ARBA" id="ARBA00022475"/>
    </source>
</evidence>
<evidence type="ECO:0000256" key="8">
    <source>
        <dbReference type="RuleBase" id="RU363041"/>
    </source>
</evidence>
<gene>
    <name evidence="9" type="ordered locus">SAR116_0595</name>
</gene>
<dbReference type="GO" id="GO:0005886">
    <property type="term" value="C:plasma membrane"/>
    <property type="evidence" value="ECO:0007669"/>
    <property type="project" value="UniProtKB-SubCell"/>
</dbReference>
<accession>D5BRE0</accession>
<dbReference type="Pfam" id="PF01925">
    <property type="entry name" value="TauE"/>
    <property type="match status" value="1"/>
</dbReference>
<protein>
    <recommendedName>
        <fullName evidence="8">Probable membrane transporter protein</fullName>
    </recommendedName>
</protein>
<keyword evidence="5 8" id="KW-0812">Transmembrane</keyword>
<dbReference type="KEGG" id="apb:SAR116_0595"/>
<feature type="transmembrane region" description="Helical" evidence="8">
    <location>
        <begin position="100"/>
        <end position="118"/>
    </location>
</feature>
<dbReference type="HOGENOM" id="CLU_054750_0_1_5"/>
<name>D5BRE0_PUNMI</name>
<evidence type="ECO:0000256" key="6">
    <source>
        <dbReference type="ARBA" id="ARBA00022989"/>
    </source>
</evidence>
<feature type="transmembrane region" description="Helical" evidence="8">
    <location>
        <begin position="229"/>
        <end position="247"/>
    </location>
</feature>
<dbReference type="PANTHER" id="PTHR30269:SF37">
    <property type="entry name" value="MEMBRANE TRANSPORTER PROTEIN"/>
    <property type="match status" value="1"/>
</dbReference>
<dbReference type="eggNOG" id="COG0730">
    <property type="taxonomic scope" value="Bacteria"/>
</dbReference>
<comment type="similarity">
    <text evidence="2 8">Belongs to the 4-toluene sulfonate uptake permease (TSUP) (TC 2.A.102) family.</text>
</comment>
<keyword evidence="3" id="KW-0813">Transport</keyword>
<evidence type="ECO:0000256" key="7">
    <source>
        <dbReference type="ARBA" id="ARBA00023136"/>
    </source>
</evidence>
<evidence type="ECO:0000256" key="2">
    <source>
        <dbReference type="ARBA" id="ARBA00009142"/>
    </source>
</evidence>
<comment type="subcellular location">
    <subcellularLocation>
        <location evidence="1 8">Cell membrane</location>
        <topology evidence="1 8">Multi-pass membrane protein</topology>
    </subcellularLocation>
</comment>
<evidence type="ECO:0000313" key="10">
    <source>
        <dbReference type="Proteomes" id="UP000007460"/>
    </source>
</evidence>
<sequence length="253" mass="27295">MTLSDPVILTASLIAVAFVGLSKGGLGGAFGLLGVPIMALFIPPLQAAALLLPIYLLMDAVSLWSWRGQWDKRILWQMVPAGLVGITIGWLTASIVSDAAVRLLVGLVALGFVVLTFIRARYKTADKARADNPLSARFWGLLSGFTSFVAHAGGPTFQIHVMPMRLTPSLYTGTSVVFFAFMNASKIIPYYALGQFGFYNASALLPMLPVAVIATLTGAFIVKRMEAKIFYPFMYSMVSIVSIKLIYDGMSAL</sequence>
<keyword evidence="6 8" id="KW-1133">Transmembrane helix</keyword>
<keyword evidence="4 8" id="KW-1003">Cell membrane</keyword>
<evidence type="ECO:0000256" key="5">
    <source>
        <dbReference type="ARBA" id="ARBA00022692"/>
    </source>
</evidence>
<evidence type="ECO:0000313" key="9">
    <source>
        <dbReference type="EMBL" id="ADE38837.1"/>
    </source>
</evidence>
<evidence type="ECO:0000256" key="1">
    <source>
        <dbReference type="ARBA" id="ARBA00004651"/>
    </source>
</evidence>
<dbReference type="EMBL" id="CP001751">
    <property type="protein sequence ID" value="ADE38837.1"/>
    <property type="molecule type" value="Genomic_DNA"/>
</dbReference>
<evidence type="ECO:0000256" key="3">
    <source>
        <dbReference type="ARBA" id="ARBA00022448"/>
    </source>
</evidence>
<dbReference type="InterPro" id="IPR052017">
    <property type="entry name" value="TSUP"/>
</dbReference>
<dbReference type="RefSeq" id="WP_013045466.1">
    <property type="nucleotide sequence ID" value="NC_014010.1"/>
</dbReference>
<feature type="transmembrane region" description="Helical" evidence="8">
    <location>
        <begin position="198"/>
        <end position="222"/>
    </location>
</feature>